<dbReference type="Gene3D" id="3.90.320.10">
    <property type="match status" value="1"/>
</dbReference>
<evidence type="ECO:0008006" key="2">
    <source>
        <dbReference type="Google" id="ProtNLM"/>
    </source>
</evidence>
<reference evidence="1" key="1">
    <citation type="journal article" date="2014" name="Front. Microbiol.">
        <title>High frequency of phylogenetically diverse reductive dehalogenase-homologous genes in deep subseafloor sedimentary metagenomes.</title>
        <authorList>
            <person name="Kawai M."/>
            <person name="Futagami T."/>
            <person name="Toyoda A."/>
            <person name="Takaki Y."/>
            <person name="Nishi S."/>
            <person name="Hori S."/>
            <person name="Arai W."/>
            <person name="Tsubouchi T."/>
            <person name="Morono Y."/>
            <person name="Uchiyama I."/>
            <person name="Ito T."/>
            <person name="Fujiyama A."/>
            <person name="Inagaki F."/>
            <person name="Takami H."/>
        </authorList>
    </citation>
    <scope>NUCLEOTIDE SEQUENCE</scope>
    <source>
        <strain evidence="1">Expedition CK06-06</strain>
    </source>
</reference>
<evidence type="ECO:0000313" key="1">
    <source>
        <dbReference type="EMBL" id="GAI92516.1"/>
    </source>
</evidence>
<dbReference type="EMBL" id="BARW01016561">
    <property type="protein sequence ID" value="GAI92516.1"/>
    <property type="molecule type" value="Genomic_DNA"/>
</dbReference>
<dbReference type="InterPro" id="IPR011335">
    <property type="entry name" value="Restrct_endonuc-II-like"/>
</dbReference>
<gene>
    <name evidence="1" type="ORF">S12H4_28818</name>
</gene>
<dbReference type="AlphaFoldDB" id="X1TMD6"/>
<protein>
    <recommendedName>
        <fullName evidence="2">PD-(D/E)XK endonuclease-like domain-containing protein</fullName>
    </recommendedName>
</protein>
<proteinExistence type="predicted"/>
<comment type="caution">
    <text evidence="1">The sequence shown here is derived from an EMBL/GenBank/DDBJ whole genome shotgun (WGS) entry which is preliminary data.</text>
</comment>
<sequence>ISHIDKEAILKFFDSDLGRMIFDTENTILREWPFTFALPASEFPDSSHERRATSDEVIIVQGIIDMLVRTPQGLVIIDFKTDNVTSWEITRCAAVPSSRGSTGLVKAGSADIRALG</sequence>
<dbReference type="InterPro" id="IPR011604">
    <property type="entry name" value="PDDEXK-like_dom_sf"/>
</dbReference>
<accession>X1TMD6</accession>
<dbReference type="SUPFAM" id="SSF52980">
    <property type="entry name" value="Restriction endonuclease-like"/>
    <property type="match status" value="1"/>
</dbReference>
<organism evidence="1">
    <name type="scientific">marine sediment metagenome</name>
    <dbReference type="NCBI Taxonomy" id="412755"/>
    <lineage>
        <taxon>unclassified sequences</taxon>
        <taxon>metagenomes</taxon>
        <taxon>ecological metagenomes</taxon>
    </lineage>
</organism>
<name>X1TMD6_9ZZZZ</name>
<feature type="non-terminal residue" evidence="1">
    <location>
        <position position="1"/>
    </location>
</feature>